<feature type="region of interest" description="Disordered" evidence="6">
    <location>
        <begin position="131"/>
        <end position="182"/>
    </location>
</feature>
<feature type="region of interest" description="Disordered" evidence="6">
    <location>
        <begin position="577"/>
        <end position="636"/>
    </location>
</feature>
<dbReference type="Proteomes" id="UP000095280">
    <property type="component" value="Unplaced"/>
</dbReference>
<feature type="compositionally biased region" description="Low complexity" evidence="6">
    <location>
        <begin position="161"/>
        <end position="170"/>
    </location>
</feature>
<dbReference type="InterPro" id="IPR001356">
    <property type="entry name" value="HD"/>
</dbReference>
<keyword evidence="3" id="KW-0804">Transcription</keyword>
<feature type="compositionally biased region" description="Basic residues" evidence="6">
    <location>
        <begin position="414"/>
        <end position="425"/>
    </location>
</feature>
<dbReference type="SUPFAM" id="SSF46689">
    <property type="entry name" value="Homeodomain-like"/>
    <property type="match status" value="1"/>
</dbReference>
<feature type="compositionally biased region" description="Polar residues" evidence="6">
    <location>
        <begin position="288"/>
        <end position="297"/>
    </location>
</feature>
<keyword evidence="2" id="KW-0805">Transcription regulation</keyword>
<feature type="compositionally biased region" description="Basic residues" evidence="6">
    <location>
        <begin position="612"/>
        <end position="623"/>
    </location>
</feature>
<evidence type="ECO:0000256" key="6">
    <source>
        <dbReference type="SAM" id="MobiDB-lite"/>
    </source>
</evidence>
<keyword evidence="5" id="KW-0371">Homeobox</keyword>
<feature type="region of interest" description="Disordered" evidence="6">
    <location>
        <begin position="283"/>
        <end position="318"/>
    </location>
</feature>
<feature type="domain" description="Homeobox" evidence="7">
    <location>
        <begin position="499"/>
        <end position="534"/>
    </location>
</feature>
<proteinExistence type="inferred from homology"/>
<evidence type="ECO:0000256" key="4">
    <source>
        <dbReference type="ARBA" id="ARBA00038165"/>
    </source>
</evidence>
<evidence type="ECO:0000256" key="3">
    <source>
        <dbReference type="ARBA" id="ARBA00023163"/>
    </source>
</evidence>
<accession>A0A1I8FJL7</accession>
<keyword evidence="5" id="KW-0238">DNA-binding</keyword>
<dbReference type="Pfam" id="PF00046">
    <property type="entry name" value="Homeodomain"/>
    <property type="match status" value="1"/>
</dbReference>
<dbReference type="GO" id="GO:0005634">
    <property type="term" value="C:nucleus"/>
    <property type="evidence" value="ECO:0007669"/>
    <property type="project" value="UniProtKB-SubCell"/>
</dbReference>
<dbReference type="GO" id="GO:0000981">
    <property type="term" value="F:DNA-binding transcription factor activity, RNA polymerase II-specific"/>
    <property type="evidence" value="ECO:0007669"/>
    <property type="project" value="TreeGrafter"/>
</dbReference>
<evidence type="ECO:0000256" key="2">
    <source>
        <dbReference type="ARBA" id="ARBA00023015"/>
    </source>
</evidence>
<dbReference type="PANTHER" id="PTHR46110">
    <property type="entry name" value="HOMEOBOX PROTEIN HMX"/>
    <property type="match status" value="1"/>
</dbReference>
<dbReference type="GO" id="GO:0000977">
    <property type="term" value="F:RNA polymerase II transcription regulatory region sequence-specific DNA binding"/>
    <property type="evidence" value="ECO:0007669"/>
    <property type="project" value="TreeGrafter"/>
</dbReference>
<sequence length="678" mass="70283">APPLLAPVKSCAALLQRHSSVDGLARFNRGLTADTPGCWAWCARVGPALKLGNSASFTAHFRSEAAHPEKRHPGKIAVSHPSLTNGSRPAQAGWKPEHVGSPLLRQKFKFMAATQQQQADATDAKQDAAGLLPDHQSPQQKPSSASLGGKRAPPHSIATVAAASASAASSECRPTSGRETRRLLRTATRAAAAARRRTAVPAAAAAAAAAFPRRSPCHWTLSDPRSHLPPVLAAAAAACGRRQPELPCAGLPPGHPLLHQAYLEMQAKAAAAPLSPCWFPGPQPAASGKSSRVTSLSLPAPPMQQQQQQQQQEQLPPHSTAAAAFLAHCFAEASSGGGMISVSGKRPRQIWSCSLSCEVAAVDFINCTALGAGSAATTAAAAAAEPAHTATATQLPTTGRRQSRVVRPAPSPPRRCHGRKRRLGRCRSDGGEPATDASDVSDPIRPGGDHVDDEDAVAASAMLDDDVDMDDEDDDGVGGGGSGGLDDSKDETTPPTRKKKTRTVFSRSQVFQLESTFDMKRYLSSSERAGLAHGAAADGDSVKNLVSKPAQQVETAAGRGDRSGQLGGGDLVAANRMVARAHPVPRPETAESQRASDAESNAGSAAGNAGSRQRRRWQRRQRRVSASGGNGVASATKAATTFASASGPTFLGPFPNPLYLSAPGFSSPMRPGGLPGMV</sequence>
<evidence type="ECO:0000313" key="9">
    <source>
        <dbReference type="WBParaSite" id="maker-unitig_37108-snap-gene-0.2-mRNA-1"/>
    </source>
</evidence>
<dbReference type="WBParaSite" id="maker-unitig_37108-snap-gene-0.2-mRNA-1">
    <property type="protein sequence ID" value="maker-unitig_37108-snap-gene-0.2-mRNA-1"/>
    <property type="gene ID" value="maker-unitig_37108-snap-gene-0.2"/>
</dbReference>
<feature type="region of interest" description="Disordered" evidence="6">
    <location>
        <begin position="550"/>
        <end position="569"/>
    </location>
</feature>
<feature type="compositionally biased region" description="Acidic residues" evidence="6">
    <location>
        <begin position="463"/>
        <end position="476"/>
    </location>
</feature>
<dbReference type="InterPro" id="IPR009057">
    <property type="entry name" value="Homeodomain-like_sf"/>
</dbReference>
<feature type="compositionally biased region" description="Low complexity" evidence="6">
    <location>
        <begin position="598"/>
        <end position="611"/>
    </location>
</feature>
<evidence type="ECO:0000256" key="5">
    <source>
        <dbReference type="RuleBase" id="RU000682"/>
    </source>
</evidence>
<keyword evidence="8" id="KW-1185">Reference proteome</keyword>
<evidence type="ECO:0000313" key="8">
    <source>
        <dbReference type="Proteomes" id="UP000095280"/>
    </source>
</evidence>
<feature type="region of interest" description="Disordered" evidence="6">
    <location>
        <begin position="387"/>
        <end position="504"/>
    </location>
</feature>
<name>A0A1I8FJL7_9PLAT</name>
<organism evidence="8 9">
    <name type="scientific">Macrostomum lignano</name>
    <dbReference type="NCBI Taxonomy" id="282301"/>
    <lineage>
        <taxon>Eukaryota</taxon>
        <taxon>Metazoa</taxon>
        <taxon>Spiralia</taxon>
        <taxon>Lophotrochozoa</taxon>
        <taxon>Platyhelminthes</taxon>
        <taxon>Rhabditophora</taxon>
        <taxon>Macrostomorpha</taxon>
        <taxon>Macrostomida</taxon>
        <taxon>Macrostomidae</taxon>
        <taxon>Macrostomum</taxon>
    </lineage>
</organism>
<feature type="compositionally biased region" description="Basic and acidic residues" evidence="6">
    <location>
        <begin position="588"/>
        <end position="597"/>
    </location>
</feature>
<feature type="region of interest" description="Disordered" evidence="6">
    <location>
        <begin position="653"/>
        <end position="678"/>
    </location>
</feature>
<keyword evidence="5" id="KW-0539">Nucleus</keyword>
<feature type="compositionally biased region" description="Polar residues" evidence="6">
    <location>
        <begin position="136"/>
        <end position="146"/>
    </location>
</feature>
<evidence type="ECO:0000256" key="1">
    <source>
        <dbReference type="ARBA" id="ARBA00004123"/>
    </source>
</evidence>
<evidence type="ECO:0000259" key="7">
    <source>
        <dbReference type="Pfam" id="PF00046"/>
    </source>
</evidence>
<protein>
    <submittedName>
        <fullName evidence="9">Homeobox domain-containing protein</fullName>
    </submittedName>
</protein>
<comment type="subcellular location">
    <subcellularLocation>
        <location evidence="1 5">Nucleus</location>
    </subcellularLocation>
</comment>
<dbReference type="PANTHER" id="PTHR46110:SF3">
    <property type="entry name" value="HOMEOBOX PROTEIN HMX"/>
    <property type="match status" value="1"/>
</dbReference>
<feature type="region of interest" description="Disordered" evidence="6">
    <location>
        <begin position="64"/>
        <end position="97"/>
    </location>
</feature>
<dbReference type="InterPro" id="IPR051300">
    <property type="entry name" value="HMX_Homeobox_TF"/>
</dbReference>
<reference evidence="9" key="1">
    <citation type="submission" date="2016-11" db="UniProtKB">
        <authorList>
            <consortium name="WormBaseParasite"/>
        </authorList>
    </citation>
    <scope>IDENTIFICATION</scope>
</reference>
<dbReference type="Gene3D" id="1.10.10.60">
    <property type="entry name" value="Homeodomain-like"/>
    <property type="match status" value="1"/>
</dbReference>
<feature type="compositionally biased region" description="Low complexity" evidence="6">
    <location>
        <begin position="304"/>
        <end position="314"/>
    </location>
</feature>
<comment type="similarity">
    <text evidence="4">Belongs to the HMX homeobox family.</text>
</comment>
<dbReference type="AlphaFoldDB" id="A0A1I8FJL7"/>